<dbReference type="InterPro" id="IPR001214">
    <property type="entry name" value="SET_dom"/>
</dbReference>
<dbReference type="OrthoDB" id="308383at2759"/>
<feature type="compositionally biased region" description="Basic and acidic residues" evidence="8">
    <location>
        <begin position="1"/>
        <end position="10"/>
    </location>
</feature>
<keyword evidence="11" id="KW-1185">Reference proteome</keyword>
<dbReference type="STRING" id="2070753.A0A3A2ZP83"/>
<keyword evidence="4" id="KW-0489">Methyltransferase</keyword>
<evidence type="ECO:0000256" key="8">
    <source>
        <dbReference type="SAM" id="MobiDB-lite"/>
    </source>
</evidence>
<evidence type="ECO:0000259" key="9">
    <source>
        <dbReference type="PROSITE" id="PS50280"/>
    </source>
</evidence>
<keyword evidence="5" id="KW-0808">Transferase</keyword>
<dbReference type="InterPro" id="IPR046341">
    <property type="entry name" value="SET_dom_sf"/>
</dbReference>
<dbReference type="Gene3D" id="2.170.270.10">
    <property type="entry name" value="SET domain"/>
    <property type="match status" value="1"/>
</dbReference>
<comment type="caution">
    <text evidence="10">The sequence shown here is derived from an EMBL/GenBank/DDBJ whole genome shotgun (WGS) entry which is preliminary data.</text>
</comment>
<protein>
    <submittedName>
        <fullName evidence="10">SET domain protein</fullName>
    </submittedName>
</protein>
<dbReference type="PANTHER" id="PTHR22884">
    <property type="entry name" value="SET DOMAIN PROTEINS"/>
    <property type="match status" value="1"/>
</dbReference>
<reference evidence="11" key="1">
    <citation type="submission" date="2017-02" db="EMBL/GenBank/DDBJ databases">
        <authorList>
            <person name="Tafer H."/>
            <person name="Lopandic K."/>
        </authorList>
    </citation>
    <scope>NUCLEOTIDE SEQUENCE [LARGE SCALE GENOMIC DNA]</scope>
    <source>
        <strain evidence="11">CBS 366.77</strain>
    </source>
</reference>
<comment type="subcellular location">
    <subcellularLocation>
        <location evidence="2">Chromosome</location>
    </subcellularLocation>
    <subcellularLocation>
        <location evidence="1">Nucleus</location>
    </subcellularLocation>
</comment>
<dbReference type="GO" id="GO:0005694">
    <property type="term" value="C:chromosome"/>
    <property type="evidence" value="ECO:0007669"/>
    <property type="project" value="UniProtKB-SubCell"/>
</dbReference>
<evidence type="ECO:0000256" key="2">
    <source>
        <dbReference type="ARBA" id="ARBA00004286"/>
    </source>
</evidence>
<keyword evidence="3" id="KW-0158">Chromosome</keyword>
<dbReference type="PROSITE" id="PS50280">
    <property type="entry name" value="SET"/>
    <property type="match status" value="1"/>
</dbReference>
<evidence type="ECO:0000313" key="11">
    <source>
        <dbReference type="Proteomes" id="UP000266188"/>
    </source>
</evidence>
<dbReference type="GO" id="GO:0008168">
    <property type="term" value="F:methyltransferase activity"/>
    <property type="evidence" value="ECO:0007669"/>
    <property type="project" value="UniProtKB-KW"/>
</dbReference>
<feature type="region of interest" description="Disordered" evidence="8">
    <location>
        <begin position="1"/>
        <end position="35"/>
    </location>
</feature>
<proteinExistence type="predicted"/>
<dbReference type="GO" id="GO:0032259">
    <property type="term" value="P:methylation"/>
    <property type="evidence" value="ECO:0007669"/>
    <property type="project" value="UniProtKB-KW"/>
</dbReference>
<evidence type="ECO:0000256" key="6">
    <source>
        <dbReference type="ARBA" id="ARBA00022691"/>
    </source>
</evidence>
<dbReference type="SUPFAM" id="SSF82199">
    <property type="entry name" value="SET domain"/>
    <property type="match status" value="1"/>
</dbReference>
<sequence>MTSEKRRLSNEPEPEPEPNVRRSSPRKRVKSPSNGAEKTVMDIMAAIYFDINCVCAFRRMINSNSEDIAEDIANIHHWYRLQCDRASEFIGGAAALMLNQARPFPDNSDDRIRQILFRAGWMIFAMCAYSDAFRRACVEANEEIWDMLVENIVDNVCSIEVFARSRALDWRGPLLTLTRYNLPVLHAVLAPANRLSDEHFHHYVRTSEDKLRYPHFDGYVQTHISRCRFDSWDWPEADQVHPQTRQENDHDCDLCEQPECTCTLAPLAGYLVELFQYPIKGVGVRALANFKNGDILDEYVGELLPGGGDGDDIYALEFRVSEETYYDPVKISPKQFGNWTRFMNHSCKPSTEFHKMVVGNSVMIVVRAIRDISFGDEITVDYGEYYWQDKDYSCQCGEDNCKYSGNR</sequence>
<evidence type="ECO:0000256" key="4">
    <source>
        <dbReference type="ARBA" id="ARBA00022603"/>
    </source>
</evidence>
<feature type="domain" description="SET" evidence="9">
    <location>
        <begin position="270"/>
        <end position="383"/>
    </location>
</feature>
<evidence type="ECO:0000256" key="1">
    <source>
        <dbReference type="ARBA" id="ARBA00004123"/>
    </source>
</evidence>
<keyword evidence="7" id="KW-0539">Nucleus</keyword>
<dbReference type="Proteomes" id="UP000266188">
    <property type="component" value="Unassembled WGS sequence"/>
</dbReference>
<dbReference type="Pfam" id="PF00856">
    <property type="entry name" value="SET"/>
    <property type="match status" value="1"/>
</dbReference>
<keyword evidence="6" id="KW-0949">S-adenosyl-L-methionine</keyword>
<name>A0A3A2ZP83_9EURO</name>
<dbReference type="InterPro" id="IPR050777">
    <property type="entry name" value="SET2_Histone-Lys_MeTrsfase"/>
</dbReference>
<evidence type="ECO:0000256" key="3">
    <source>
        <dbReference type="ARBA" id="ARBA00022454"/>
    </source>
</evidence>
<dbReference type="GO" id="GO:0005634">
    <property type="term" value="C:nucleus"/>
    <property type="evidence" value="ECO:0007669"/>
    <property type="project" value="UniProtKB-SubCell"/>
</dbReference>
<evidence type="ECO:0000313" key="10">
    <source>
        <dbReference type="EMBL" id="RJE24992.1"/>
    </source>
</evidence>
<accession>A0A3A2ZP83</accession>
<dbReference type="AlphaFoldDB" id="A0A3A2ZP83"/>
<organism evidence="10 11">
    <name type="scientific">Aspergillus sclerotialis</name>
    <dbReference type="NCBI Taxonomy" id="2070753"/>
    <lineage>
        <taxon>Eukaryota</taxon>
        <taxon>Fungi</taxon>
        <taxon>Dikarya</taxon>
        <taxon>Ascomycota</taxon>
        <taxon>Pezizomycotina</taxon>
        <taxon>Eurotiomycetes</taxon>
        <taxon>Eurotiomycetidae</taxon>
        <taxon>Eurotiales</taxon>
        <taxon>Aspergillaceae</taxon>
        <taxon>Aspergillus</taxon>
        <taxon>Aspergillus subgen. Polypaecilum</taxon>
    </lineage>
</organism>
<evidence type="ECO:0000256" key="5">
    <source>
        <dbReference type="ARBA" id="ARBA00022679"/>
    </source>
</evidence>
<evidence type="ECO:0000256" key="7">
    <source>
        <dbReference type="ARBA" id="ARBA00023242"/>
    </source>
</evidence>
<gene>
    <name evidence="10" type="ORF">PHISCL_02643</name>
</gene>
<dbReference type="SMART" id="SM00317">
    <property type="entry name" value="SET"/>
    <property type="match status" value="1"/>
</dbReference>
<dbReference type="EMBL" id="MVGC01000061">
    <property type="protein sequence ID" value="RJE24992.1"/>
    <property type="molecule type" value="Genomic_DNA"/>
</dbReference>